<dbReference type="AlphaFoldDB" id="A0DVK2"/>
<keyword evidence="3" id="KW-1185">Reference proteome</keyword>
<dbReference type="KEGG" id="ptm:GSPATT00020722001"/>
<protein>
    <submittedName>
        <fullName evidence="2">Uncharacterized protein</fullName>
    </submittedName>
</protein>
<feature type="region of interest" description="Disordered" evidence="1">
    <location>
        <begin position="1"/>
        <end position="31"/>
    </location>
</feature>
<proteinExistence type="predicted"/>
<organism evidence="2 3">
    <name type="scientific">Paramecium tetraurelia</name>
    <dbReference type="NCBI Taxonomy" id="5888"/>
    <lineage>
        <taxon>Eukaryota</taxon>
        <taxon>Sar</taxon>
        <taxon>Alveolata</taxon>
        <taxon>Ciliophora</taxon>
        <taxon>Intramacronucleata</taxon>
        <taxon>Oligohymenophorea</taxon>
        <taxon>Peniculida</taxon>
        <taxon>Parameciidae</taxon>
        <taxon>Paramecium</taxon>
    </lineage>
</organism>
<evidence type="ECO:0000256" key="1">
    <source>
        <dbReference type="SAM" id="MobiDB-lite"/>
    </source>
</evidence>
<dbReference type="EMBL" id="CT868607">
    <property type="protein sequence ID" value="CAK87069.1"/>
    <property type="molecule type" value="Genomic_DNA"/>
</dbReference>
<gene>
    <name evidence="2" type="ORF">GSPATT00020722001</name>
</gene>
<dbReference type="HOGENOM" id="CLU_1848974_0_0_1"/>
<dbReference type="GeneID" id="5040251"/>
<dbReference type="RefSeq" id="XP_001454466.1">
    <property type="nucleotide sequence ID" value="XM_001454429.1"/>
</dbReference>
<accession>A0DVK2</accession>
<name>A0DVK2_PARTE</name>
<reference evidence="2 3" key="1">
    <citation type="journal article" date="2006" name="Nature">
        <title>Global trends of whole-genome duplications revealed by the ciliate Paramecium tetraurelia.</title>
        <authorList>
            <consortium name="Genoscope"/>
            <person name="Aury J.-M."/>
            <person name="Jaillon O."/>
            <person name="Duret L."/>
            <person name="Noel B."/>
            <person name="Jubin C."/>
            <person name="Porcel B.M."/>
            <person name="Segurens B."/>
            <person name="Daubin V."/>
            <person name="Anthouard V."/>
            <person name="Aiach N."/>
            <person name="Arnaiz O."/>
            <person name="Billaut A."/>
            <person name="Beisson J."/>
            <person name="Blanc I."/>
            <person name="Bouhouche K."/>
            <person name="Camara F."/>
            <person name="Duharcourt S."/>
            <person name="Guigo R."/>
            <person name="Gogendeau D."/>
            <person name="Katinka M."/>
            <person name="Keller A.-M."/>
            <person name="Kissmehl R."/>
            <person name="Klotz C."/>
            <person name="Koll F."/>
            <person name="Le Moue A."/>
            <person name="Lepere C."/>
            <person name="Malinsky S."/>
            <person name="Nowacki M."/>
            <person name="Nowak J.K."/>
            <person name="Plattner H."/>
            <person name="Poulain J."/>
            <person name="Ruiz F."/>
            <person name="Serrano V."/>
            <person name="Zagulski M."/>
            <person name="Dessen P."/>
            <person name="Betermier M."/>
            <person name="Weissenbach J."/>
            <person name="Scarpelli C."/>
            <person name="Schachter V."/>
            <person name="Sperling L."/>
            <person name="Meyer E."/>
            <person name="Cohen J."/>
            <person name="Wincker P."/>
        </authorList>
    </citation>
    <scope>NUCLEOTIDE SEQUENCE [LARGE SCALE GENOMIC DNA]</scope>
    <source>
        <strain evidence="2 3">Stock d4-2</strain>
    </source>
</reference>
<feature type="compositionally biased region" description="Polar residues" evidence="1">
    <location>
        <begin position="1"/>
        <end position="16"/>
    </location>
</feature>
<dbReference type="InParanoid" id="A0DVK2"/>
<sequence length="139" mass="15738">MSNNQFLAPPQSNQLQVHALKRQDSSQQPSIVSGSLMLSTYNSIRPKYQASQLGIDVKASIDSAPKEFLQEQRKTSESAQQKAQNCNTETIGWRDSIFEENFDDLPLSKKYGLLQQKGVDMYRKQMNSSASPNRPKKKQ</sequence>
<evidence type="ECO:0000313" key="2">
    <source>
        <dbReference type="EMBL" id="CAK87069.1"/>
    </source>
</evidence>
<dbReference type="Proteomes" id="UP000000600">
    <property type="component" value="Unassembled WGS sequence"/>
</dbReference>
<evidence type="ECO:0000313" key="3">
    <source>
        <dbReference type="Proteomes" id="UP000000600"/>
    </source>
</evidence>